<dbReference type="InterPro" id="IPR018495">
    <property type="entry name" value="Succ_DH_cyt_bsu_CS"/>
</dbReference>
<evidence type="ECO:0000256" key="7">
    <source>
        <dbReference type="ARBA" id="ARBA00023136"/>
    </source>
</evidence>
<dbReference type="GO" id="GO:0005739">
    <property type="term" value="C:mitochondrion"/>
    <property type="evidence" value="ECO:0007669"/>
    <property type="project" value="GOC"/>
</dbReference>
<comment type="subcellular location">
    <subcellularLocation>
        <location evidence="1">Membrane</location>
        <topology evidence="1">Multi-pass membrane protein</topology>
    </subcellularLocation>
</comment>
<evidence type="ECO:0000313" key="9">
    <source>
        <dbReference type="EMBL" id="KAK9511628.1"/>
    </source>
</evidence>
<feature type="transmembrane region" description="Helical" evidence="8">
    <location>
        <begin position="112"/>
        <end position="134"/>
    </location>
</feature>
<dbReference type="GO" id="GO:0009055">
    <property type="term" value="F:electron transfer activity"/>
    <property type="evidence" value="ECO:0007669"/>
    <property type="project" value="InterPro"/>
</dbReference>
<feature type="transmembrane region" description="Helical" evidence="8">
    <location>
        <begin position="154"/>
        <end position="173"/>
    </location>
</feature>
<evidence type="ECO:0000256" key="4">
    <source>
        <dbReference type="ARBA" id="ARBA00022723"/>
    </source>
</evidence>
<evidence type="ECO:0000256" key="5">
    <source>
        <dbReference type="ARBA" id="ARBA00022989"/>
    </source>
</evidence>
<keyword evidence="7 8" id="KW-0472">Membrane</keyword>
<evidence type="ECO:0000256" key="3">
    <source>
        <dbReference type="ARBA" id="ARBA00022692"/>
    </source>
</evidence>
<protein>
    <recommendedName>
        <fullName evidence="11">Succinate dehydrogenase cytochrome b560 subunit, mitochondrial</fullName>
    </recommendedName>
</protein>
<dbReference type="CDD" id="cd03499">
    <property type="entry name" value="SQR_TypeC_SdhC"/>
    <property type="match status" value="1"/>
</dbReference>
<feature type="transmembrane region" description="Helical" evidence="8">
    <location>
        <begin position="84"/>
        <end position="106"/>
    </location>
</feature>
<evidence type="ECO:0000256" key="8">
    <source>
        <dbReference type="SAM" id="Phobius"/>
    </source>
</evidence>
<dbReference type="PROSITE" id="PS01001">
    <property type="entry name" value="SDH_CYT_2"/>
    <property type="match status" value="1"/>
</dbReference>
<dbReference type="GO" id="GO:0006099">
    <property type="term" value="P:tricarboxylic acid cycle"/>
    <property type="evidence" value="ECO:0007669"/>
    <property type="project" value="InterPro"/>
</dbReference>
<keyword evidence="4" id="KW-0479">Metal-binding</keyword>
<dbReference type="PANTHER" id="PTHR10978:SF5">
    <property type="entry name" value="SUCCINATE DEHYDROGENASE CYTOCHROME B560 SUBUNIT, MITOCHONDRIAL"/>
    <property type="match status" value="1"/>
</dbReference>
<dbReference type="Proteomes" id="UP001461498">
    <property type="component" value="Unassembled WGS sequence"/>
</dbReference>
<evidence type="ECO:0000256" key="2">
    <source>
        <dbReference type="ARBA" id="ARBA00022617"/>
    </source>
</evidence>
<keyword evidence="5 8" id="KW-1133">Transmembrane helix</keyword>
<accession>A0AAW1DN25</accession>
<evidence type="ECO:0000256" key="1">
    <source>
        <dbReference type="ARBA" id="ARBA00004141"/>
    </source>
</evidence>
<name>A0AAW1DN25_9HEMI</name>
<dbReference type="GO" id="GO:0016020">
    <property type="term" value="C:membrane"/>
    <property type="evidence" value="ECO:0007669"/>
    <property type="project" value="UniProtKB-SubCell"/>
</dbReference>
<dbReference type="Pfam" id="PF01127">
    <property type="entry name" value="Sdh_cyt"/>
    <property type="match status" value="1"/>
</dbReference>
<dbReference type="NCBIfam" id="TIGR02970">
    <property type="entry name" value="succ_dehyd_cytB"/>
    <property type="match status" value="1"/>
</dbReference>
<dbReference type="InterPro" id="IPR014314">
    <property type="entry name" value="Succ_DH_cytb556"/>
</dbReference>
<evidence type="ECO:0000256" key="6">
    <source>
        <dbReference type="ARBA" id="ARBA00023004"/>
    </source>
</evidence>
<keyword evidence="2" id="KW-0349">Heme</keyword>
<dbReference type="InterPro" id="IPR034804">
    <property type="entry name" value="SQR/QFR_C/D"/>
</dbReference>
<evidence type="ECO:0000313" key="10">
    <source>
        <dbReference type="Proteomes" id="UP001461498"/>
    </source>
</evidence>
<dbReference type="SUPFAM" id="SSF81343">
    <property type="entry name" value="Fumarate reductase respiratory complex transmembrane subunits"/>
    <property type="match status" value="1"/>
</dbReference>
<keyword evidence="6" id="KW-0408">Iron</keyword>
<keyword evidence="3 8" id="KW-0812">Transmembrane</keyword>
<dbReference type="EMBL" id="JAPXFL010000001">
    <property type="protein sequence ID" value="KAK9511628.1"/>
    <property type="molecule type" value="Genomic_DNA"/>
</dbReference>
<dbReference type="PROSITE" id="PS01000">
    <property type="entry name" value="SDH_CYT_1"/>
    <property type="match status" value="1"/>
</dbReference>
<dbReference type="GO" id="GO:0046872">
    <property type="term" value="F:metal ion binding"/>
    <property type="evidence" value="ECO:0007669"/>
    <property type="project" value="UniProtKB-KW"/>
</dbReference>
<keyword evidence="10" id="KW-1185">Reference proteome</keyword>
<organism evidence="9 10">
    <name type="scientific">Rhynocoris fuscipes</name>
    <dbReference type="NCBI Taxonomy" id="488301"/>
    <lineage>
        <taxon>Eukaryota</taxon>
        <taxon>Metazoa</taxon>
        <taxon>Ecdysozoa</taxon>
        <taxon>Arthropoda</taxon>
        <taxon>Hexapoda</taxon>
        <taxon>Insecta</taxon>
        <taxon>Pterygota</taxon>
        <taxon>Neoptera</taxon>
        <taxon>Paraneoptera</taxon>
        <taxon>Hemiptera</taxon>
        <taxon>Heteroptera</taxon>
        <taxon>Panheteroptera</taxon>
        <taxon>Cimicomorpha</taxon>
        <taxon>Reduviidae</taxon>
        <taxon>Harpactorinae</taxon>
        <taxon>Harpactorini</taxon>
        <taxon>Rhynocoris</taxon>
    </lineage>
</organism>
<gene>
    <name evidence="9" type="ORF">O3M35_000250</name>
</gene>
<proteinExistence type="predicted"/>
<dbReference type="Gene3D" id="1.20.1300.10">
    <property type="entry name" value="Fumarate reductase/succinate dehydrogenase, transmembrane subunit"/>
    <property type="match status" value="1"/>
</dbReference>
<sequence length="174" mass="19176">MAMLRGLYCMGLGRPTTISPSLFFRPSYLQARNVKLKVSAAQPVKVLPHDEKNEILGRPMSPHLTIYKPQLTAVLSLSHRTSGIILSFYAIVLATASLTTDVAQLAHTIQAWHLPVLLTIPLKFGIGLPAAFHLFNGIRHLIWDAGHALKMKEVYITGYSVVGLSLLLAFYMAI</sequence>
<evidence type="ECO:0008006" key="11">
    <source>
        <dbReference type="Google" id="ProtNLM"/>
    </source>
</evidence>
<dbReference type="GO" id="GO:0006121">
    <property type="term" value="P:mitochondrial electron transport, succinate to ubiquinone"/>
    <property type="evidence" value="ECO:0007669"/>
    <property type="project" value="TreeGrafter"/>
</dbReference>
<reference evidence="9 10" key="1">
    <citation type="submission" date="2022-12" db="EMBL/GenBank/DDBJ databases">
        <title>Chromosome-level genome assembly of true bugs.</title>
        <authorList>
            <person name="Ma L."/>
            <person name="Li H."/>
        </authorList>
    </citation>
    <scope>NUCLEOTIDE SEQUENCE [LARGE SCALE GENOMIC DNA]</scope>
    <source>
        <strain evidence="9">Lab_2022b</strain>
    </source>
</reference>
<comment type="caution">
    <text evidence="9">The sequence shown here is derived from an EMBL/GenBank/DDBJ whole genome shotgun (WGS) entry which is preliminary data.</text>
</comment>
<dbReference type="InterPro" id="IPR000701">
    <property type="entry name" value="SuccDH_FuR_B_TM-su"/>
</dbReference>
<dbReference type="PANTHER" id="PTHR10978">
    <property type="entry name" value="SUCCINATE DEHYDROGENASE CYTOCHROME B560 SUBUNIT"/>
    <property type="match status" value="1"/>
</dbReference>
<dbReference type="AlphaFoldDB" id="A0AAW1DN25"/>